<dbReference type="PANTHER" id="PTHR10039:SF14">
    <property type="entry name" value="NACHT DOMAIN-CONTAINING PROTEIN"/>
    <property type="match status" value="1"/>
</dbReference>
<gene>
    <name evidence="4" type="ORF">NPX13_g8245</name>
</gene>
<dbReference type="VEuPathDB" id="FungiDB:F4678DRAFT_128756"/>
<name>A0A9W8N947_9PEZI</name>
<comment type="caution">
    <text evidence="4">The sequence shown here is derived from an EMBL/GenBank/DDBJ whole genome shotgun (WGS) entry which is preliminary data.</text>
</comment>
<dbReference type="SUPFAM" id="SSF53756">
    <property type="entry name" value="UDP-Glycosyltransferase/glycogen phosphorylase"/>
    <property type="match status" value="1"/>
</dbReference>
<evidence type="ECO:0000256" key="1">
    <source>
        <dbReference type="ARBA" id="ARBA00022737"/>
    </source>
</evidence>
<dbReference type="InterPro" id="IPR001680">
    <property type="entry name" value="WD40_rpt"/>
</dbReference>
<dbReference type="InterPro" id="IPR036322">
    <property type="entry name" value="WD40_repeat_dom_sf"/>
</dbReference>
<dbReference type="InterPro" id="IPR011047">
    <property type="entry name" value="Quinoprotein_ADH-like_sf"/>
</dbReference>
<dbReference type="InterPro" id="IPR010610">
    <property type="entry name" value="EryCIII-like_C"/>
</dbReference>
<dbReference type="Pfam" id="PF06722">
    <property type="entry name" value="EryCIII-like_C"/>
    <property type="match status" value="1"/>
</dbReference>
<dbReference type="EMBL" id="JANPWZ010001777">
    <property type="protein sequence ID" value="KAJ3563319.1"/>
    <property type="molecule type" value="Genomic_DNA"/>
</dbReference>
<dbReference type="GO" id="GO:0016757">
    <property type="term" value="F:glycosyltransferase activity"/>
    <property type="evidence" value="ECO:0007669"/>
    <property type="project" value="UniProtKB-ARBA"/>
</dbReference>
<keyword evidence="5" id="KW-1185">Reference proteome</keyword>
<dbReference type="InterPro" id="IPR015943">
    <property type="entry name" value="WD40/YVTN_repeat-like_dom_sf"/>
</dbReference>
<accession>A0A9W8N947</accession>
<evidence type="ECO:0000259" key="3">
    <source>
        <dbReference type="Pfam" id="PF24883"/>
    </source>
</evidence>
<dbReference type="Gene3D" id="2.130.10.10">
    <property type="entry name" value="YVTN repeat-like/Quinoprotein amine dehydrogenase"/>
    <property type="match status" value="2"/>
</dbReference>
<evidence type="ECO:0000259" key="2">
    <source>
        <dbReference type="Pfam" id="PF06722"/>
    </source>
</evidence>
<keyword evidence="1" id="KW-0677">Repeat</keyword>
<dbReference type="VEuPathDB" id="FungiDB:F4678DRAFT_468620"/>
<dbReference type="Gene3D" id="3.40.50.2000">
    <property type="entry name" value="Glycogen Phosphorylase B"/>
    <property type="match status" value="1"/>
</dbReference>
<proteinExistence type="predicted"/>
<dbReference type="InterPro" id="IPR056884">
    <property type="entry name" value="NPHP3-like_N"/>
</dbReference>
<protein>
    <submittedName>
        <fullName evidence="4">Uncharacterized protein</fullName>
    </submittedName>
</protein>
<dbReference type="Pfam" id="PF24883">
    <property type="entry name" value="NPHP3_N"/>
    <property type="match status" value="1"/>
</dbReference>
<dbReference type="PANTHER" id="PTHR10039">
    <property type="entry name" value="AMELOGENIN"/>
    <property type="match status" value="1"/>
</dbReference>
<feature type="domain" description="Nephrocystin 3-like N-terminal" evidence="3">
    <location>
        <begin position="2"/>
        <end position="132"/>
    </location>
</feature>
<organism evidence="4 5">
    <name type="scientific">Xylaria arbuscula</name>
    <dbReference type="NCBI Taxonomy" id="114810"/>
    <lineage>
        <taxon>Eukaryota</taxon>
        <taxon>Fungi</taxon>
        <taxon>Dikarya</taxon>
        <taxon>Ascomycota</taxon>
        <taxon>Pezizomycotina</taxon>
        <taxon>Sordariomycetes</taxon>
        <taxon>Xylariomycetidae</taxon>
        <taxon>Xylariales</taxon>
        <taxon>Xylariaceae</taxon>
        <taxon>Xylaria</taxon>
    </lineage>
</organism>
<dbReference type="Proteomes" id="UP001148614">
    <property type="component" value="Unassembled WGS sequence"/>
</dbReference>
<evidence type="ECO:0000313" key="4">
    <source>
        <dbReference type="EMBL" id="KAJ3563319.1"/>
    </source>
</evidence>
<evidence type="ECO:0000313" key="5">
    <source>
        <dbReference type="Proteomes" id="UP001148614"/>
    </source>
</evidence>
<feature type="domain" description="Erythromycin biosynthesis protein CIII-like C-terminal" evidence="2">
    <location>
        <begin position="1479"/>
        <end position="1555"/>
    </location>
</feature>
<dbReference type="SMART" id="SM00320">
    <property type="entry name" value="WD40"/>
    <property type="match status" value="4"/>
</dbReference>
<reference evidence="4" key="1">
    <citation type="submission" date="2022-07" db="EMBL/GenBank/DDBJ databases">
        <title>Genome Sequence of Xylaria arbuscula.</title>
        <authorList>
            <person name="Buettner E."/>
        </authorList>
    </citation>
    <scope>NUCLEOTIDE SEQUENCE</scope>
    <source>
        <strain evidence="4">VT107</strain>
    </source>
</reference>
<dbReference type="SUPFAM" id="SSF50978">
    <property type="entry name" value="WD40 repeat-like"/>
    <property type="match status" value="1"/>
</dbReference>
<sequence>MLLCGIITELVENNVADYDVCYFFCQAADASLNNATSVLRGLMHLLVRQQPVLMAFVHNHFDATGRQMFEGANAWSRTKDTFNRMLAYTGLKKTYIIIDALDECLCQQAELIDWVIERSQDCTQVKWLVSSRNWPPIVEALETSKGNVVVSLELSAKSVSAAVDAYIRHKVELLAQRKRYSNFTRAAVQQYLMLKADHTFLWVALVCQHLDKSRLASNELREKLPNLFPQGLDKLYARMLDMITEDDIDNIASQCISILAVMAVSYEPLALGELITLIQPSQDYHGDTGVIESRVLYCGTFLALKNETVYFVHQSAQDYLVKDGRKQIIPLGPEEEHYRLYLRSLDALEKVLDRNMYKVPSNDVACLIENIARPEPDPLNPVKHSIAHWIDHFLDSISPSRPERAAKHLSEGGRIYMFLSGKYLFWLEALSFQSNVYGGLTAMRKLEEFAKGLKDKGGIKSHELIWDFQKFLQMHSILISKMPLQLYTSALIFSPSESISRRVFAEHEPVIVPKKLPVSMCFSADSEVVVFAGKTGEILFYRTDTAALTYSTRLLDDPGLLLKSLAMSPNAHWFVCETIPNGPGAVNGCKILACAFSPALDLLAVSEDTDCQYSADSSYSEDLHYSDDGNDHSIRVYDVFKGVIVRRLDGLMAPASSIAFADSSLLASASWTDIVIWNVDDATKAWTEQSNKGIIGTIAVSRSIFWVAVYKSDRICLAKLDDLQHRGTVGSTSREPINYTEARIFVFSPDSKWLASTIRDEGSPVKVWSTLSGEVEKMFHTSDIPCLAFSPDSSFVAYSLLLPHGDNGVVFSVTSLFAIGSSTLEETLSIWDCAEWKHKITILTDMDLIGSMSFSPDSSQLAVVHSRSTTVELWDTSNGSMLVQFLGDAAEIKPLGLAMTEKRIVIGLDSAVEGNNGTLLVFDKETGTRISTGLLGPTIQSVAISPNSEWIAVRSGCPPFFSNTLRLVKAQNGEVTREWAAEGLPLNLQFISNEILWTGHGEINLERSTSNSIVWLTLSVYGLENKLDETKWITKHEKKWLCLPSELKPISWISKDSIIAIEIGNTGELMFLSEDHGLSISRYAAPKLHAFFVSSVTIAILGLLVSQWTPPTAPRTQTIRQGRNNTVLFLANSEHGLSNVHVATAYALLEQHPEVEVHYASFPSMGRKLDRVSRRAQQINPSARSIVYHELPEELSVTSTAIRSGRSPANLVHAPGLASIKTVTTMMPWIISVWPGEEHMALFEKTAEVIEEVDPSLIVLEAFLRPSIHAAWNSSRLHAMLSPLTPIDHFPLYSALWQLAMEVSSHRFWDIVPSTMDPIPREYVHKRAILLRFASHGELQRHAEALPDASIPVDVIPPNVTLAGPIILSLSSAQEEAPELSKWLSRAPTVLVSLGTLFTWTETQAVAMAQALAEILSWRSDIQVLWKFMRDVDLSGTPTYDDSFLDPLRPYLDSQRLRMESWLEVQPVTILETGHIVLSVHHGGAGCYHEALGTGVPQMVLPQWFDHYSFAQLAQDRGLGVWGCPKASPLWNAACLANAFRTILSNDAYDKVKQKASRFSEIVKSNPGQYVAAREIARLAASGYAA</sequence>
<dbReference type="VEuPathDB" id="FungiDB:F4678DRAFT_412746"/>
<dbReference type="SUPFAM" id="SSF50998">
    <property type="entry name" value="Quinoprotein alcohol dehydrogenase-like"/>
    <property type="match status" value="1"/>
</dbReference>